<evidence type="ECO:0000313" key="1">
    <source>
        <dbReference type="EMBL" id="KDS50551.1"/>
    </source>
</evidence>
<dbReference type="AlphaFoldDB" id="A0A078S1N6"/>
<dbReference type="PATRIC" id="fig|1339349.3.peg.2644"/>
<comment type="caution">
    <text evidence="1">The sequence shown here is derived from an EMBL/GenBank/DDBJ whole genome shotgun (WGS) entry which is preliminary data.</text>
</comment>
<name>A0A078S1N6_BACUN</name>
<evidence type="ECO:0000313" key="2">
    <source>
        <dbReference type="Proteomes" id="UP000028013"/>
    </source>
</evidence>
<organism evidence="1 2">
    <name type="scientific">Bacteroides uniformis str. 3978 T3 ii</name>
    <dbReference type="NCBI Taxonomy" id="1339349"/>
    <lineage>
        <taxon>Bacteria</taxon>
        <taxon>Pseudomonadati</taxon>
        <taxon>Bacteroidota</taxon>
        <taxon>Bacteroidia</taxon>
        <taxon>Bacteroidales</taxon>
        <taxon>Bacteroidaceae</taxon>
        <taxon>Bacteroides</taxon>
    </lineage>
</organism>
<gene>
    <name evidence="1" type="ORF">M094_1482</name>
</gene>
<reference evidence="1 2" key="1">
    <citation type="submission" date="2014-04" db="EMBL/GenBank/DDBJ databases">
        <authorList>
            <person name="Sears C."/>
            <person name="Carroll K."/>
            <person name="Sack B.R."/>
            <person name="Qadri F."/>
            <person name="Myers L.L."/>
            <person name="Chung G.-T."/>
            <person name="Escheverria P."/>
            <person name="Fraser C.M."/>
            <person name="Sadzewicz L."/>
            <person name="Shefchek K.A."/>
            <person name="Tallon L."/>
            <person name="Das S.P."/>
            <person name="Daugherty S."/>
            <person name="Mongodin E.F."/>
        </authorList>
    </citation>
    <scope>NUCLEOTIDE SEQUENCE [LARGE SCALE GENOMIC DNA]</scope>
    <source>
        <strain evidence="1 2">3978 T3 ii</strain>
    </source>
</reference>
<dbReference type="EMBL" id="JNHN01000174">
    <property type="protein sequence ID" value="KDS50551.1"/>
    <property type="molecule type" value="Genomic_DNA"/>
</dbReference>
<sequence length="37" mass="4539">MIDVKIRYSKGEVKYFKENMNLFLRKFIFSLFTECLS</sequence>
<accession>A0A078S1N6</accession>
<protein>
    <submittedName>
        <fullName evidence="1">Uncharacterized protein</fullName>
    </submittedName>
</protein>
<proteinExistence type="predicted"/>
<dbReference type="Proteomes" id="UP000028013">
    <property type="component" value="Unassembled WGS sequence"/>
</dbReference>